<accession>A0A125W6X3</accession>
<sequence>MEIIYPPLVEEGLKYYLETTQQSLDKSTFYRSMVERGIITETGLPTQQAIENGLVKDYYEDQGLSFDEFLRIYPIFEEYDKELFQCIDGYWEIPVDMKENLVSQLESGELNFEDAQQIQAYLEDR</sequence>
<evidence type="ECO:0000313" key="1">
    <source>
        <dbReference type="EMBL" id="EFM83061.1"/>
    </source>
</evidence>
<protein>
    <submittedName>
        <fullName evidence="1">Uncharacterized protein</fullName>
    </submittedName>
</protein>
<organism evidence="1 2">
    <name type="scientific">Enterococcus faecalis TX4248</name>
    <dbReference type="NCBI Taxonomy" id="749495"/>
    <lineage>
        <taxon>Bacteria</taxon>
        <taxon>Bacillati</taxon>
        <taxon>Bacillota</taxon>
        <taxon>Bacilli</taxon>
        <taxon>Lactobacillales</taxon>
        <taxon>Enterococcaceae</taxon>
        <taxon>Enterococcus</taxon>
    </lineage>
</organism>
<comment type="caution">
    <text evidence="1">The sequence shown here is derived from an EMBL/GenBank/DDBJ whole genome shotgun (WGS) entry which is preliminary data.</text>
</comment>
<dbReference type="RefSeq" id="WP_002363097.1">
    <property type="nucleotide sequence ID" value="NZ_GL454439.1"/>
</dbReference>
<reference evidence="2" key="1">
    <citation type="submission" date="2010-07" db="EMBL/GenBank/DDBJ databases">
        <authorList>
            <person name="Weinstock G."/>
            <person name="Sodergren E."/>
            <person name="Clifton S."/>
            <person name="Fulton L."/>
            <person name="Fulton B."/>
            <person name="Courtney L."/>
            <person name="Fronick C."/>
            <person name="Harrison M."/>
            <person name="Strong C."/>
            <person name="Farmer C."/>
            <person name="Delahaunty K."/>
            <person name="Markovic C."/>
            <person name="Hall O."/>
            <person name="Minx P."/>
            <person name="Tomlinson C."/>
            <person name="Mitreva M."/>
            <person name="Hou S."/>
            <person name="Chen J."/>
            <person name="Wollam A."/>
            <person name="Pepin K.H."/>
            <person name="Johnson M."/>
            <person name="Bhonagiri V."/>
            <person name="Zhang X."/>
            <person name="Suruliraj S."/>
            <person name="Warren W."/>
            <person name="Chinwalla A."/>
            <person name="Mardis E.R."/>
            <person name="Wilson R.K."/>
        </authorList>
    </citation>
    <scope>NUCLEOTIDE SEQUENCE [LARGE SCALE GENOMIC DNA]</scope>
    <source>
        <strain evidence="2">TX4248</strain>
    </source>
</reference>
<evidence type="ECO:0000313" key="2">
    <source>
        <dbReference type="Proteomes" id="UP000004846"/>
    </source>
</evidence>
<dbReference type="HOGENOM" id="CLU_135554_1_0_9"/>
<proteinExistence type="predicted"/>
<dbReference type="EMBL" id="AEBR01000037">
    <property type="protein sequence ID" value="EFM83061.1"/>
    <property type="molecule type" value="Genomic_DNA"/>
</dbReference>
<name>A0A125W6X3_ENTFL</name>
<dbReference type="AlphaFoldDB" id="A0A125W6X3"/>
<gene>
    <name evidence="1" type="ORF">HMPREF9498_01312</name>
</gene>
<dbReference type="Proteomes" id="UP000004846">
    <property type="component" value="Unassembled WGS sequence"/>
</dbReference>